<protein>
    <submittedName>
        <fullName evidence="2">Uncharacterized protein</fullName>
    </submittedName>
</protein>
<organism evidence="2 3">
    <name type="scientific">Pleurodeles waltl</name>
    <name type="common">Iberian ribbed newt</name>
    <dbReference type="NCBI Taxonomy" id="8319"/>
    <lineage>
        <taxon>Eukaryota</taxon>
        <taxon>Metazoa</taxon>
        <taxon>Chordata</taxon>
        <taxon>Craniata</taxon>
        <taxon>Vertebrata</taxon>
        <taxon>Euteleostomi</taxon>
        <taxon>Amphibia</taxon>
        <taxon>Batrachia</taxon>
        <taxon>Caudata</taxon>
        <taxon>Salamandroidea</taxon>
        <taxon>Salamandridae</taxon>
        <taxon>Pleurodelinae</taxon>
        <taxon>Pleurodeles</taxon>
    </lineage>
</organism>
<proteinExistence type="predicted"/>
<evidence type="ECO:0000256" key="1">
    <source>
        <dbReference type="SAM" id="MobiDB-lite"/>
    </source>
</evidence>
<evidence type="ECO:0000313" key="2">
    <source>
        <dbReference type="EMBL" id="KAJ1111502.1"/>
    </source>
</evidence>
<accession>A0AAV7N8D1</accession>
<gene>
    <name evidence="2" type="ORF">NDU88_008824</name>
</gene>
<keyword evidence="3" id="KW-1185">Reference proteome</keyword>
<sequence length="88" mass="8724">MGDGRTRGWRRSASLGGPLPPGALLGVIKQQAAAGRGQARGARKSLPLPGGLKLVLSALITAQLRLSAHEGGGVGPAPEAGAPPCEVL</sequence>
<dbReference type="Proteomes" id="UP001066276">
    <property type="component" value="Chromosome 9"/>
</dbReference>
<evidence type="ECO:0000313" key="3">
    <source>
        <dbReference type="Proteomes" id="UP001066276"/>
    </source>
</evidence>
<feature type="region of interest" description="Disordered" evidence="1">
    <location>
        <begin position="69"/>
        <end position="88"/>
    </location>
</feature>
<name>A0AAV7N8D1_PLEWA</name>
<dbReference type="EMBL" id="JANPWB010000013">
    <property type="protein sequence ID" value="KAJ1111502.1"/>
    <property type="molecule type" value="Genomic_DNA"/>
</dbReference>
<comment type="caution">
    <text evidence="2">The sequence shown here is derived from an EMBL/GenBank/DDBJ whole genome shotgun (WGS) entry which is preliminary data.</text>
</comment>
<feature type="compositionally biased region" description="Low complexity" evidence="1">
    <location>
        <begin position="76"/>
        <end position="88"/>
    </location>
</feature>
<reference evidence="2" key="1">
    <citation type="journal article" date="2022" name="bioRxiv">
        <title>Sequencing and chromosome-scale assembly of the giantPleurodeles waltlgenome.</title>
        <authorList>
            <person name="Brown T."/>
            <person name="Elewa A."/>
            <person name="Iarovenko S."/>
            <person name="Subramanian E."/>
            <person name="Araus A.J."/>
            <person name="Petzold A."/>
            <person name="Susuki M."/>
            <person name="Suzuki K.-i.T."/>
            <person name="Hayashi T."/>
            <person name="Toyoda A."/>
            <person name="Oliveira C."/>
            <person name="Osipova E."/>
            <person name="Leigh N.D."/>
            <person name="Simon A."/>
            <person name="Yun M.H."/>
        </authorList>
    </citation>
    <scope>NUCLEOTIDE SEQUENCE</scope>
    <source>
        <strain evidence="2">20211129_DDA</strain>
        <tissue evidence="2">Liver</tissue>
    </source>
</reference>
<dbReference type="AlphaFoldDB" id="A0AAV7N8D1"/>